<dbReference type="InterPro" id="IPR002060">
    <property type="entry name" value="Squ/phyt_synthse"/>
</dbReference>
<comment type="caution">
    <text evidence="1">The sequence shown here is derived from an EMBL/GenBank/DDBJ whole genome shotgun (WGS) entry which is preliminary data.</text>
</comment>
<keyword evidence="2" id="KW-1185">Reference proteome</keyword>
<dbReference type="Pfam" id="PF00494">
    <property type="entry name" value="SQS_PSY"/>
    <property type="match status" value="1"/>
</dbReference>
<proteinExistence type="predicted"/>
<dbReference type="OrthoDB" id="9787280at2"/>
<gene>
    <name evidence="1" type="ORF">F7732_15240</name>
</gene>
<organism evidence="1 2">
    <name type="scientific">Bacillus mesophilum</name>
    <dbReference type="NCBI Taxonomy" id="1071718"/>
    <lineage>
        <taxon>Bacteria</taxon>
        <taxon>Bacillati</taxon>
        <taxon>Bacillota</taxon>
        <taxon>Bacilli</taxon>
        <taxon>Bacillales</taxon>
        <taxon>Bacillaceae</taxon>
        <taxon>Bacillus</taxon>
    </lineage>
</organism>
<sequence length="280" mass="31930">MKKGWYDTVKTSNHLHTEATEVLKETSRTFFIPISLLPEGLKEGVGSAYLCMRAIDEIEDDPEIESSLKIQLLSSISTILKEDDPREQLNELLKPHRHHLPEVTSRIADWVTYCPEGIRKEVLKSTSIMAEGMAKWVEKEWKITDEQELDDYTYTVAGLVGVMLTDIWNWYDGTNADKNLGIAFGRGLQAVNILRNYKEDETRGVSFFPEGWSLDEMFAYAQRNLELADLYIKDIDNTTILHFCKIPLTLAHGTLQALMEGKEKMSRNDVEDAVNKVVGK</sequence>
<evidence type="ECO:0000313" key="2">
    <source>
        <dbReference type="Proteomes" id="UP000441354"/>
    </source>
</evidence>
<dbReference type="PANTHER" id="PTHR11626">
    <property type="entry name" value="FARNESYL-DIPHOSPHATE FARNESYLTRANSFERASE"/>
    <property type="match status" value="1"/>
</dbReference>
<dbReference type="PANTHER" id="PTHR11626:SF2">
    <property type="entry name" value="SQUALENE SYNTHASE"/>
    <property type="match status" value="1"/>
</dbReference>
<dbReference type="EMBL" id="WBOT01000004">
    <property type="protein sequence ID" value="KAB2332063.1"/>
    <property type="molecule type" value="Genomic_DNA"/>
</dbReference>
<reference evidence="1 2" key="1">
    <citation type="journal article" date="2014" name="Arch. Microbiol.">
        <title>Bacillus mesophilum sp. nov., strain IITR-54T, a novel 4-chlorobiphenyl dechlorinating bacterium.</title>
        <authorList>
            <person name="Manickam N."/>
            <person name="Singh N.K."/>
            <person name="Bajaj A."/>
            <person name="Kumar R.M."/>
            <person name="Kaur G."/>
            <person name="Kaur N."/>
            <person name="Bala M."/>
            <person name="Kumar A."/>
            <person name="Mayilraj S."/>
        </authorList>
    </citation>
    <scope>NUCLEOTIDE SEQUENCE [LARGE SCALE GENOMIC DNA]</scope>
    <source>
        <strain evidence="1 2">IITR-54</strain>
    </source>
</reference>
<dbReference type="Gene3D" id="1.10.600.10">
    <property type="entry name" value="Farnesyl Diphosphate Synthase"/>
    <property type="match status" value="1"/>
</dbReference>
<accession>A0A7V7RL27</accession>
<protein>
    <submittedName>
        <fullName evidence="1">Phytoene/squalene synthase family protein</fullName>
    </submittedName>
</protein>
<dbReference type="GO" id="GO:0051996">
    <property type="term" value="F:squalene synthase [NAD(P)H] activity"/>
    <property type="evidence" value="ECO:0007669"/>
    <property type="project" value="InterPro"/>
</dbReference>
<dbReference type="SUPFAM" id="SSF48576">
    <property type="entry name" value="Terpenoid synthases"/>
    <property type="match status" value="1"/>
</dbReference>
<dbReference type="GO" id="GO:0045338">
    <property type="term" value="P:farnesyl diphosphate metabolic process"/>
    <property type="evidence" value="ECO:0007669"/>
    <property type="project" value="InterPro"/>
</dbReference>
<dbReference type="InterPro" id="IPR044844">
    <property type="entry name" value="Trans_IPPS_euk-type"/>
</dbReference>
<dbReference type="AlphaFoldDB" id="A0A7V7RL27"/>
<name>A0A7V7RL27_9BACI</name>
<dbReference type="Proteomes" id="UP000441354">
    <property type="component" value="Unassembled WGS sequence"/>
</dbReference>
<dbReference type="InterPro" id="IPR008949">
    <property type="entry name" value="Isoprenoid_synthase_dom_sf"/>
</dbReference>
<evidence type="ECO:0000313" key="1">
    <source>
        <dbReference type="EMBL" id="KAB2332063.1"/>
    </source>
</evidence>